<feature type="region of interest" description="Disordered" evidence="1">
    <location>
        <begin position="94"/>
        <end position="115"/>
    </location>
</feature>
<protein>
    <submittedName>
        <fullName evidence="3">Uncharacterized protein</fullName>
    </submittedName>
</protein>
<sequence length="115" mass="13267">MSWLYFVKLLIFSFIVIIIYNLLKVFVLSKYKPNKWVIFAIAIAILTTPTMVKPGFNTTAGGMVVSGIFVVLILWFIDLFNDDRLAMKNKKNDVKIKPKAKPNRVKNNKDTEKKK</sequence>
<dbReference type="OrthoDB" id="1923861at2"/>
<keyword evidence="2" id="KW-0812">Transmembrane</keyword>
<keyword evidence="2" id="KW-0472">Membrane</keyword>
<accession>A0A2T0B387</accession>
<evidence type="ECO:0000313" key="3">
    <source>
        <dbReference type="EMBL" id="PRR78358.1"/>
    </source>
</evidence>
<dbReference type="Proteomes" id="UP000239706">
    <property type="component" value="Unassembled WGS sequence"/>
</dbReference>
<feature type="compositionally biased region" description="Basic residues" evidence="1">
    <location>
        <begin position="97"/>
        <end position="106"/>
    </location>
</feature>
<feature type="transmembrane region" description="Helical" evidence="2">
    <location>
        <begin position="58"/>
        <end position="80"/>
    </location>
</feature>
<reference evidence="3 4" key="1">
    <citation type="submission" date="2018-03" db="EMBL/GenBank/DDBJ databases">
        <title>Genome sequence of Clostridium liquoris DSM 100320.</title>
        <authorList>
            <person name="Poehlein A."/>
            <person name="Daniel R."/>
        </authorList>
    </citation>
    <scope>NUCLEOTIDE SEQUENCE [LARGE SCALE GENOMIC DNA]</scope>
    <source>
        <strain evidence="3 4">DSM 100320</strain>
    </source>
</reference>
<dbReference type="AlphaFoldDB" id="A0A2T0B387"/>
<dbReference type="EMBL" id="PVXO01000047">
    <property type="protein sequence ID" value="PRR78358.1"/>
    <property type="molecule type" value="Genomic_DNA"/>
</dbReference>
<evidence type="ECO:0000256" key="2">
    <source>
        <dbReference type="SAM" id="Phobius"/>
    </source>
</evidence>
<organism evidence="3 4">
    <name type="scientific">Clostridium liquoris</name>
    <dbReference type="NCBI Taxonomy" id="1289519"/>
    <lineage>
        <taxon>Bacteria</taxon>
        <taxon>Bacillati</taxon>
        <taxon>Bacillota</taxon>
        <taxon>Clostridia</taxon>
        <taxon>Eubacteriales</taxon>
        <taxon>Clostridiaceae</taxon>
        <taxon>Clostridium</taxon>
    </lineage>
</organism>
<dbReference type="RefSeq" id="WP_106063869.1">
    <property type="nucleotide sequence ID" value="NZ_PVXO01000047.1"/>
</dbReference>
<feature type="transmembrane region" description="Helical" evidence="2">
    <location>
        <begin position="35"/>
        <end position="52"/>
    </location>
</feature>
<comment type="caution">
    <text evidence="3">The sequence shown here is derived from an EMBL/GenBank/DDBJ whole genome shotgun (WGS) entry which is preliminary data.</text>
</comment>
<keyword evidence="4" id="KW-1185">Reference proteome</keyword>
<gene>
    <name evidence="3" type="ORF">CLLI_17850</name>
</gene>
<keyword evidence="2" id="KW-1133">Transmembrane helix</keyword>
<evidence type="ECO:0000256" key="1">
    <source>
        <dbReference type="SAM" id="MobiDB-lite"/>
    </source>
</evidence>
<name>A0A2T0B387_9CLOT</name>
<evidence type="ECO:0000313" key="4">
    <source>
        <dbReference type="Proteomes" id="UP000239706"/>
    </source>
</evidence>
<proteinExistence type="predicted"/>
<feature type="transmembrane region" description="Helical" evidence="2">
    <location>
        <begin position="6"/>
        <end position="23"/>
    </location>
</feature>